<dbReference type="SMART" id="SM00353">
    <property type="entry name" value="HLH"/>
    <property type="match status" value="1"/>
</dbReference>
<sequence length="159" mass="17612">MSRFRRHLEGATGFYKSEMGGSSEPESHGTSDCPRGGGGSSSKCTRAAEVHNLSERRRSRINEKMKALQILIPNSNKVGTTKPSTVPLCFSLSLNSGLLSLVVLVWLQTDKASMLDEAILIEYLKQLRLQVHDNEMLKRQSESMTLQCSCTVPLNITQE</sequence>
<organism evidence="7 8">
    <name type="scientific">Triticum turgidum subsp. durum</name>
    <name type="common">Durum wheat</name>
    <name type="synonym">Triticum durum</name>
    <dbReference type="NCBI Taxonomy" id="4567"/>
    <lineage>
        <taxon>Eukaryota</taxon>
        <taxon>Viridiplantae</taxon>
        <taxon>Streptophyta</taxon>
        <taxon>Embryophyta</taxon>
        <taxon>Tracheophyta</taxon>
        <taxon>Spermatophyta</taxon>
        <taxon>Magnoliopsida</taxon>
        <taxon>Liliopsida</taxon>
        <taxon>Poales</taxon>
        <taxon>Poaceae</taxon>
        <taxon>BOP clade</taxon>
        <taxon>Pooideae</taxon>
        <taxon>Triticodae</taxon>
        <taxon>Triticeae</taxon>
        <taxon>Triticinae</taxon>
        <taxon>Triticum</taxon>
    </lineage>
</organism>
<dbReference type="GO" id="GO:0046983">
    <property type="term" value="F:protein dimerization activity"/>
    <property type="evidence" value="ECO:0007669"/>
    <property type="project" value="InterPro"/>
</dbReference>
<dbReference type="GO" id="GO:0005634">
    <property type="term" value="C:nucleus"/>
    <property type="evidence" value="ECO:0007669"/>
    <property type="project" value="TreeGrafter"/>
</dbReference>
<dbReference type="GO" id="GO:0003677">
    <property type="term" value="F:DNA binding"/>
    <property type="evidence" value="ECO:0007669"/>
    <property type="project" value="UniProtKB-KW"/>
</dbReference>
<evidence type="ECO:0000256" key="1">
    <source>
        <dbReference type="ARBA" id="ARBA00005510"/>
    </source>
</evidence>
<dbReference type="Proteomes" id="UP000324705">
    <property type="component" value="Chromosome 6A"/>
</dbReference>
<evidence type="ECO:0000256" key="2">
    <source>
        <dbReference type="ARBA" id="ARBA00023015"/>
    </source>
</evidence>
<dbReference type="PANTHER" id="PTHR45855">
    <property type="entry name" value="TRANSCRIPTION FACTOR PIF1-RELATED"/>
    <property type="match status" value="1"/>
</dbReference>
<reference evidence="7 8" key="1">
    <citation type="submission" date="2017-09" db="EMBL/GenBank/DDBJ databases">
        <authorList>
            <consortium name="International Durum Wheat Genome Sequencing Consortium (IDWGSC)"/>
            <person name="Milanesi L."/>
        </authorList>
    </citation>
    <scope>NUCLEOTIDE SEQUENCE [LARGE SCALE GENOMIC DNA]</scope>
    <source>
        <strain evidence="8">cv. Svevo</strain>
    </source>
</reference>
<evidence type="ECO:0000256" key="3">
    <source>
        <dbReference type="ARBA" id="ARBA00023125"/>
    </source>
</evidence>
<dbReference type="AlphaFoldDB" id="A0A9R1AZE2"/>
<keyword evidence="8" id="KW-1185">Reference proteome</keyword>
<dbReference type="InterPro" id="IPR031066">
    <property type="entry name" value="bHLH_ALC-like_plant"/>
</dbReference>
<feature type="region of interest" description="Disordered" evidence="5">
    <location>
        <begin position="1"/>
        <end position="58"/>
    </location>
</feature>
<feature type="domain" description="BHLH" evidence="6">
    <location>
        <begin position="52"/>
        <end position="133"/>
    </location>
</feature>
<evidence type="ECO:0000313" key="7">
    <source>
        <dbReference type="EMBL" id="VAI45808.1"/>
    </source>
</evidence>
<evidence type="ECO:0000313" key="8">
    <source>
        <dbReference type="Proteomes" id="UP000324705"/>
    </source>
</evidence>
<feature type="compositionally biased region" description="Basic and acidic residues" evidence="5">
    <location>
        <begin position="46"/>
        <end position="58"/>
    </location>
</feature>
<dbReference type="InterPro" id="IPR011598">
    <property type="entry name" value="bHLH_dom"/>
</dbReference>
<accession>A0A9R1AZE2</accession>
<proteinExistence type="inferred from homology"/>
<dbReference type="PANTHER" id="PTHR45855:SF61">
    <property type="entry name" value="OS06G0164400 PROTEIN"/>
    <property type="match status" value="1"/>
</dbReference>
<dbReference type="EMBL" id="LT934121">
    <property type="protein sequence ID" value="VAI45808.1"/>
    <property type="molecule type" value="Genomic_DNA"/>
</dbReference>
<gene>
    <name evidence="7" type="ORF">TRITD_6Av1G095710</name>
</gene>
<dbReference type="Gene3D" id="4.10.280.10">
    <property type="entry name" value="Helix-loop-helix DNA-binding domain"/>
    <property type="match status" value="1"/>
</dbReference>
<dbReference type="SUPFAM" id="SSF47459">
    <property type="entry name" value="HLH, helix-loop-helix DNA-binding domain"/>
    <property type="match status" value="1"/>
</dbReference>
<keyword evidence="3" id="KW-0238">DNA-binding</keyword>
<evidence type="ECO:0000256" key="4">
    <source>
        <dbReference type="ARBA" id="ARBA00023163"/>
    </source>
</evidence>
<protein>
    <recommendedName>
        <fullName evidence="6">BHLH domain-containing protein</fullName>
    </recommendedName>
</protein>
<keyword evidence="2" id="KW-0805">Transcription regulation</keyword>
<dbReference type="Gramene" id="TRITD6Av1G095710.2">
    <property type="protein sequence ID" value="TRITD6Av1G095710.2"/>
    <property type="gene ID" value="TRITD6Av1G095710"/>
</dbReference>
<evidence type="ECO:0000259" key="6">
    <source>
        <dbReference type="SMART" id="SM00353"/>
    </source>
</evidence>
<dbReference type="InterPro" id="IPR036638">
    <property type="entry name" value="HLH_DNA-bd_sf"/>
</dbReference>
<name>A0A9R1AZE2_TRITD</name>
<keyword evidence="4" id="KW-0804">Transcription</keyword>
<evidence type="ECO:0000256" key="5">
    <source>
        <dbReference type="SAM" id="MobiDB-lite"/>
    </source>
</evidence>
<comment type="similarity">
    <text evidence="1">Belongs to the bHLH protein family.</text>
</comment>